<dbReference type="PROSITE" id="PS00108">
    <property type="entry name" value="PROTEIN_KINASE_ST"/>
    <property type="match status" value="1"/>
</dbReference>
<evidence type="ECO:0000256" key="1">
    <source>
        <dbReference type="ARBA" id="ARBA00022741"/>
    </source>
</evidence>
<dbReference type="InterPro" id="IPR036388">
    <property type="entry name" value="WH-like_DNA-bd_sf"/>
</dbReference>
<reference evidence="6 7" key="1">
    <citation type="submission" date="2018-11" db="EMBL/GenBank/DDBJ databases">
        <title>Microbial catabolism of amino acid.</title>
        <authorList>
            <person name="Hibi M."/>
            <person name="Ogawa J."/>
        </authorList>
    </citation>
    <scope>NUCLEOTIDE SEQUENCE [LARGE SCALE GENOMIC DNA]</scope>
    <source>
        <strain evidence="6 7">C31-06</strain>
    </source>
</reference>
<dbReference type="PANTHER" id="PTHR47691:SF3">
    <property type="entry name" value="HTH-TYPE TRANSCRIPTIONAL REGULATOR RV0890C-RELATED"/>
    <property type="match status" value="1"/>
</dbReference>
<dbReference type="SUPFAM" id="SSF56112">
    <property type="entry name" value="Protein kinase-like (PK-like)"/>
    <property type="match status" value="1"/>
</dbReference>
<evidence type="ECO:0000256" key="2">
    <source>
        <dbReference type="ARBA" id="ARBA00022840"/>
    </source>
</evidence>
<dbReference type="InterPro" id="IPR017441">
    <property type="entry name" value="Protein_kinase_ATP_BS"/>
</dbReference>
<evidence type="ECO:0000259" key="5">
    <source>
        <dbReference type="PROSITE" id="PS50043"/>
    </source>
</evidence>
<feature type="domain" description="HTH luxR-type" evidence="5">
    <location>
        <begin position="1014"/>
        <end position="1079"/>
    </location>
</feature>
<dbReference type="CDD" id="cd06170">
    <property type="entry name" value="LuxR_C_like"/>
    <property type="match status" value="1"/>
</dbReference>
<dbReference type="AlphaFoldDB" id="A0A402CET2"/>
<comment type="caution">
    <text evidence="6">The sequence shown here is derived from an EMBL/GenBank/DDBJ whole genome shotgun (WGS) entry which is preliminary data.</text>
</comment>
<dbReference type="PROSITE" id="PS00107">
    <property type="entry name" value="PROTEIN_KINASE_ATP"/>
    <property type="match status" value="1"/>
</dbReference>
<dbReference type="Pfam" id="PF00931">
    <property type="entry name" value="NB-ARC"/>
    <property type="match status" value="1"/>
</dbReference>
<keyword evidence="2 3" id="KW-0067">ATP-binding</keyword>
<evidence type="ECO:0000313" key="7">
    <source>
        <dbReference type="Proteomes" id="UP000287519"/>
    </source>
</evidence>
<dbReference type="InterPro" id="IPR011990">
    <property type="entry name" value="TPR-like_helical_dom_sf"/>
</dbReference>
<dbReference type="PROSITE" id="PS50043">
    <property type="entry name" value="HTH_LUXR_2"/>
    <property type="match status" value="1"/>
</dbReference>
<dbReference type="GO" id="GO:0005524">
    <property type="term" value="F:ATP binding"/>
    <property type="evidence" value="ECO:0007669"/>
    <property type="project" value="UniProtKB-UniRule"/>
</dbReference>
<dbReference type="SMART" id="SM00220">
    <property type="entry name" value="S_TKc"/>
    <property type="match status" value="1"/>
</dbReference>
<dbReference type="PRINTS" id="PR00038">
    <property type="entry name" value="HTHLUXR"/>
</dbReference>
<dbReference type="Proteomes" id="UP000287519">
    <property type="component" value="Unassembled WGS sequence"/>
</dbReference>
<dbReference type="GO" id="GO:0043531">
    <property type="term" value="F:ADP binding"/>
    <property type="evidence" value="ECO:0007669"/>
    <property type="project" value="InterPro"/>
</dbReference>
<dbReference type="InterPro" id="IPR000719">
    <property type="entry name" value="Prot_kinase_dom"/>
</dbReference>
<dbReference type="RefSeq" id="WP_124394117.1">
    <property type="nucleotide sequence ID" value="NZ_BHYM01000050.1"/>
</dbReference>
<dbReference type="Gene3D" id="1.10.510.10">
    <property type="entry name" value="Transferase(Phosphotransferase) domain 1"/>
    <property type="match status" value="1"/>
</dbReference>
<gene>
    <name evidence="6" type="ORF">Rhow_006070</name>
</gene>
<organism evidence="6 7">
    <name type="scientific">Rhodococcus wratislaviensis</name>
    <name type="common">Tsukamurella wratislaviensis</name>
    <dbReference type="NCBI Taxonomy" id="44752"/>
    <lineage>
        <taxon>Bacteria</taxon>
        <taxon>Bacillati</taxon>
        <taxon>Actinomycetota</taxon>
        <taxon>Actinomycetes</taxon>
        <taxon>Mycobacteriales</taxon>
        <taxon>Nocardiaceae</taxon>
        <taxon>Rhodococcus</taxon>
    </lineage>
</organism>
<dbReference type="GO" id="GO:0006355">
    <property type="term" value="P:regulation of DNA-templated transcription"/>
    <property type="evidence" value="ECO:0007669"/>
    <property type="project" value="InterPro"/>
</dbReference>
<evidence type="ECO:0000256" key="3">
    <source>
        <dbReference type="PROSITE-ProRule" id="PRU10141"/>
    </source>
</evidence>
<dbReference type="EMBL" id="BHYM01000050">
    <property type="protein sequence ID" value="GCE42131.1"/>
    <property type="molecule type" value="Genomic_DNA"/>
</dbReference>
<dbReference type="Gene3D" id="1.25.40.10">
    <property type="entry name" value="Tetratricopeptide repeat domain"/>
    <property type="match status" value="1"/>
</dbReference>
<dbReference type="InterPro" id="IPR000792">
    <property type="entry name" value="Tscrpt_reg_LuxR_C"/>
</dbReference>
<dbReference type="GO" id="GO:0003677">
    <property type="term" value="F:DNA binding"/>
    <property type="evidence" value="ECO:0007669"/>
    <property type="project" value="InterPro"/>
</dbReference>
<evidence type="ECO:0000313" key="6">
    <source>
        <dbReference type="EMBL" id="GCE42131.1"/>
    </source>
</evidence>
<dbReference type="Gene3D" id="3.40.50.300">
    <property type="entry name" value="P-loop containing nucleotide triphosphate hydrolases"/>
    <property type="match status" value="1"/>
</dbReference>
<dbReference type="SMART" id="SM00421">
    <property type="entry name" value="HTH_LUXR"/>
    <property type="match status" value="1"/>
</dbReference>
<proteinExistence type="predicted"/>
<name>A0A402CET2_RHOWR</name>
<dbReference type="SUPFAM" id="SSF46894">
    <property type="entry name" value="C-terminal effector domain of the bipartite response regulators"/>
    <property type="match status" value="1"/>
</dbReference>
<dbReference type="InterPro" id="IPR002182">
    <property type="entry name" value="NB-ARC"/>
</dbReference>
<dbReference type="Gene3D" id="1.10.10.10">
    <property type="entry name" value="Winged helix-like DNA-binding domain superfamily/Winged helix DNA-binding domain"/>
    <property type="match status" value="1"/>
</dbReference>
<dbReference type="SUPFAM" id="SSF52540">
    <property type="entry name" value="P-loop containing nucleoside triphosphate hydrolases"/>
    <property type="match status" value="1"/>
</dbReference>
<dbReference type="InterPro" id="IPR011009">
    <property type="entry name" value="Kinase-like_dom_sf"/>
</dbReference>
<dbReference type="PRINTS" id="PR00364">
    <property type="entry name" value="DISEASERSIST"/>
</dbReference>
<feature type="domain" description="Protein kinase" evidence="4">
    <location>
        <begin position="26"/>
        <end position="285"/>
    </location>
</feature>
<sequence>MVEGDPFATQRDLASAVVLELTDVGFEGVKDVGSGGFGVVYRCAQPSLDRTVAVKVLTTDLSNENRARFFREQRAMGRLTGHPNIVSILHVGTLGSGRPYLVMPYYSQDSLEARIRKTGTLGQAEAMRLGVKIAGALEAAHRVGILHRDVKPGNILFTDYGEPVLTDFGIAHVTGAFQTATGTVTGSPAYTAPEVLRGESPSAASDIYGLGATLFCAITGHAAFERRSGENVVAQFLRITTQTAPDLRDKGVLDDVGEVIERAMSANPINRPGTAAEFGERMRQIQVRNGFSVDDMALPSEPGGVRQIPPLMTVPRTSTRDLPLEMTSFVGRRRELAEAKRRLSAAHLVTLTGIGGVGKTRLGLRVAAEVRGRYSDGICLVELSELRDELLLVNVVAAALGIRDQSARPLAEVVVQHLATRKILLVLDNCEQVVDAAARLVEMLVRTCPKLTILATSREPLGIGGEVVLRVPPLPTPDPARDMSLRGMPRYDAVNLFVERAAAAVPGFQLTVENQDTVARICQQLEGLPLPIELAAARLRAMSPKQILERLTDRFKLLTLGSRGAPTRQQTLRLSVDWSYDLCTPSEQQLWARLSVFAGNFELDAAAEICGRGLAPEDLLDSLTSLVDKSIVVREECDTTVYFRLLDTLREYGRTKSEEAGEHVILRRCHRDWYQRLIVQAEAEWISSHQLAWIIRLEREQSNLREAMDFSLSEEGETAAEAGLRIAAALLPFWLSRGLFNEGRGWLDRALARQPQALTMERAKALYAGSVLAEVQGDLTTADVLVEAGQVLAKQSGDSVIHARIAHAEGLLALYRGDLPRACSRLESALDVFREDHDLSMRIWILMMLGLAYQLNSDASRAIACHDEVLAITEARGELVYRSYSLWAKGVATLQQGDLNGAVVALERCLGLTKRVDEPLTAAVCLEALAWIAGKQHLPDRAATLLGAAEGQAQSVGTTAIRFHNLLADHEQCIRTTRHALGARAFEAAHRHGRTMTSDEAVAYALGEQSPASAPPTATDLTRRERQVADLVAQGLSNKAIADKLVISPRTAQGHVEHVLAKLGFTSRTQIAAWVVEKNGSTR</sequence>
<accession>A0A402CET2</accession>
<dbReference type="OrthoDB" id="136365at2"/>
<dbReference type="GO" id="GO:0004672">
    <property type="term" value="F:protein kinase activity"/>
    <property type="evidence" value="ECO:0007669"/>
    <property type="project" value="InterPro"/>
</dbReference>
<dbReference type="InterPro" id="IPR008271">
    <property type="entry name" value="Ser/Thr_kinase_AS"/>
</dbReference>
<dbReference type="Pfam" id="PF00069">
    <property type="entry name" value="Pkinase"/>
    <property type="match status" value="1"/>
</dbReference>
<dbReference type="PROSITE" id="PS50011">
    <property type="entry name" value="PROTEIN_KINASE_DOM"/>
    <property type="match status" value="1"/>
</dbReference>
<keyword evidence="7" id="KW-1185">Reference proteome</keyword>
<evidence type="ECO:0000259" key="4">
    <source>
        <dbReference type="PROSITE" id="PS50011"/>
    </source>
</evidence>
<dbReference type="InterPro" id="IPR027417">
    <property type="entry name" value="P-loop_NTPase"/>
</dbReference>
<dbReference type="PANTHER" id="PTHR47691">
    <property type="entry name" value="REGULATOR-RELATED"/>
    <property type="match status" value="1"/>
</dbReference>
<dbReference type="CDD" id="cd14014">
    <property type="entry name" value="STKc_PknB_like"/>
    <property type="match status" value="1"/>
</dbReference>
<protein>
    <submittedName>
        <fullName evidence="6">Uncharacterized protein</fullName>
    </submittedName>
</protein>
<feature type="binding site" evidence="3">
    <location>
        <position position="55"/>
    </location>
    <ligand>
        <name>ATP</name>
        <dbReference type="ChEBI" id="CHEBI:30616"/>
    </ligand>
</feature>
<dbReference type="InterPro" id="IPR016032">
    <property type="entry name" value="Sig_transdc_resp-reg_C-effctor"/>
</dbReference>
<dbReference type="SUPFAM" id="SSF48452">
    <property type="entry name" value="TPR-like"/>
    <property type="match status" value="1"/>
</dbReference>
<keyword evidence="1 3" id="KW-0547">Nucleotide-binding</keyword>
<dbReference type="Pfam" id="PF00196">
    <property type="entry name" value="GerE"/>
    <property type="match status" value="1"/>
</dbReference>